<proteinExistence type="predicted"/>
<feature type="region of interest" description="Disordered" evidence="1">
    <location>
        <begin position="40"/>
        <end position="71"/>
    </location>
</feature>
<gene>
    <name evidence="2" type="ORF">LTRI10_LOCUS7944</name>
</gene>
<protein>
    <recommendedName>
        <fullName evidence="4">Secreted protein</fullName>
    </recommendedName>
</protein>
<evidence type="ECO:0008006" key="4">
    <source>
        <dbReference type="Google" id="ProtNLM"/>
    </source>
</evidence>
<accession>A0AAV2CW23</accession>
<name>A0AAV2CW23_9ROSI</name>
<feature type="compositionally biased region" description="Low complexity" evidence="1">
    <location>
        <begin position="50"/>
        <end position="60"/>
    </location>
</feature>
<dbReference type="AlphaFoldDB" id="A0AAV2CW23"/>
<sequence>MLLLAPPWLSFCTFSVYSGRHGRRRHADNLDDVEAQLARKVPGQAHDSHTSSWSSRSCGSQAHQLRCKHWP</sequence>
<reference evidence="2 3" key="1">
    <citation type="submission" date="2024-04" db="EMBL/GenBank/DDBJ databases">
        <authorList>
            <person name="Fracassetti M."/>
        </authorList>
    </citation>
    <scope>NUCLEOTIDE SEQUENCE [LARGE SCALE GENOMIC DNA]</scope>
</reference>
<evidence type="ECO:0000256" key="1">
    <source>
        <dbReference type="SAM" id="MobiDB-lite"/>
    </source>
</evidence>
<evidence type="ECO:0000313" key="2">
    <source>
        <dbReference type="EMBL" id="CAL1360510.1"/>
    </source>
</evidence>
<organism evidence="2 3">
    <name type="scientific">Linum trigynum</name>
    <dbReference type="NCBI Taxonomy" id="586398"/>
    <lineage>
        <taxon>Eukaryota</taxon>
        <taxon>Viridiplantae</taxon>
        <taxon>Streptophyta</taxon>
        <taxon>Embryophyta</taxon>
        <taxon>Tracheophyta</taxon>
        <taxon>Spermatophyta</taxon>
        <taxon>Magnoliopsida</taxon>
        <taxon>eudicotyledons</taxon>
        <taxon>Gunneridae</taxon>
        <taxon>Pentapetalae</taxon>
        <taxon>rosids</taxon>
        <taxon>fabids</taxon>
        <taxon>Malpighiales</taxon>
        <taxon>Linaceae</taxon>
        <taxon>Linum</taxon>
    </lineage>
</organism>
<dbReference type="EMBL" id="OZ034814">
    <property type="protein sequence ID" value="CAL1360510.1"/>
    <property type="molecule type" value="Genomic_DNA"/>
</dbReference>
<dbReference type="Proteomes" id="UP001497516">
    <property type="component" value="Chromosome 10"/>
</dbReference>
<keyword evidence="3" id="KW-1185">Reference proteome</keyword>
<evidence type="ECO:0000313" key="3">
    <source>
        <dbReference type="Proteomes" id="UP001497516"/>
    </source>
</evidence>